<proteinExistence type="predicted"/>
<evidence type="ECO:0000256" key="7">
    <source>
        <dbReference type="SAM" id="Phobius"/>
    </source>
</evidence>
<sequence>MAVINIAVIATRLYWFERRLKQVDPATTLLNPYIMPHNSTVSATEYRNNEATRSPQEEFISSEVEQAEQRLRVTFDSVLQNRQMDAGTIYTLDRAETGRAGPYTSTLEGGRTESLQNDNMVSEPIGRMQSRGRWRTQPRLALEKTTSIERAASSIFVLGRTQTRSYSRSRSREVPRGSRYQPQTRFARTNVSDLPRLTSRDTVGGHSQTYGMSSEERELLGGMEYRALKLLLWICIGYFVGLHIFGIICLVPWIQNAPSRYLDYLAEIGQDKTWWAFYSAQTMANNLGFTLTPDSMISFRDATFPMLIMTLLAYLGYNFYPVFLRFLIWTFYKLLPKNSGFRAPLAFLLEHPRRCCMLLFPSRPTWILFGILFALNFVDILLLIVLDLNNPTVTELPLAQRILAAIFQAASSRHTGTSTFSLADLNPAAQFSLLVMMYISVYPIALTIRASNTYEEQSLGKFMPEQTDPDEEKTRGKYGIFLICIAESDKIMDTARPVSTKSSLFSGSHIAMLDLVSDIQMLTHPSPASLLLSESSLYAL</sequence>
<keyword evidence="4 7" id="KW-1133">Transmembrane helix</keyword>
<dbReference type="InterPro" id="IPR003445">
    <property type="entry name" value="Cat_transpt"/>
</dbReference>
<gene>
    <name evidence="8" type="ORF">B0I35DRAFT_455380</name>
</gene>
<keyword evidence="2" id="KW-0813">Transport</keyword>
<evidence type="ECO:0000313" key="9">
    <source>
        <dbReference type="Proteomes" id="UP000813444"/>
    </source>
</evidence>
<evidence type="ECO:0000313" key="8">
    <source>
        <dbReference type="EMBL" id="KAH7303015.1"/>
    </source>
</evidence>
<dbReference type="GO" id="GO:1990573">
    <property type="term" value="P:potassium ion import across plasma membrane"/>
    <property type="evidence" value="ECO:0007669"/>
    <property type="project" value="TreeGrafter"/>
</dbReference>
<dbReference type="EMBL" id="JAGPNK010000042">
    <property type="protein sequence ID" value="KAH7303015.1"/>
    <property type="molecule type" value="Genomic_DNA"/>
</dbReference>
<keyword evidence="6 7" id="KW-0472">Membrane</keyword>
<comment type="subcellular location">
    <subcellularLocation>
        <location evidence="1">Membrane</location>
        <topology evidence="1">Multi-pass membrane protein</topology>
    </subcellularLocation>
</comment>
<evidence type="ECO:0000256" key="2">
    <source>
        <dbReference type="ARBA" id="ARBA00022448"/>
    </source>
</evidence>
<dbReference type="GO" id="GO:0005886">
    <property type="term" value="C:plasma membrane"/>
    <property type="evidence" value="ECO:0007669"/>
    <property type="project" value="TreeGrafter"/>
</dbReference>
<feature type="transmembrane region" description="Helical" evidence="7">
    <location>
        <begin position="428"/>
        <end position="448"/>
    </location>
</feature>
<keyword evidence="9" id="KW-1185">Reference proteome</keyword>
<evidence type="ECO:0000256" key="3">
    <source>
        <dbReference type="ARBA" id="ARBA00022692"/>
    </source>
</evidence>
<keyword evidence="3 7" id="KW-0812">Transmembrane</keyword>
<evidence type="ECO:0000256" key="1">
    <source>
        <dbReference type="ARBA" id="ARBA00004141"/>
    </source>
</evidence>
<dbReference type="PANTHER" id="PTHR31064">
    <property type="entry name" value="POTASSIUM TRANSPORT PROTEIN DDB_G0292412-RELATED"/>
    <property type="match status" value="1"/>
</dbReference>
<dbReference type="InterPro" id="IPR051143">
    <property type="entry name" value="TrkH_K-transport"/>
</dbReference>
<dbReference type="OrthoDB" id="9999863at2759"/>
<evidence type="ECO:0000256" key="6">
    <source>
        <dbReference type="ARBA" id="ARBA00023136"/>
    </source>
</evidence>
<evidence type="ECO:0000256" key="5">
    <source>
        <dbReference type="ARBA" id="ARBA00023065"/>
    </source>
</evidence>
<organism evidence="8 9">
    <name type="scientific">Stachybotrys elegans</name>
    <dbReference type="NCBI Taxonomy" id="80388"/>
    <lineage>
        <taxon>Eukaryota</taxon>
        <taxon>Fungi</taxon>
        <taxon>Dikarya</taxon>
        <taxon>Ascomycota</taxon>
        <taxon>Pezizomycotina</taxon>
        <taxon>Sordariomycetes</taxon>
        <taxon>Hypocreomycetidae</taxon>
        <taxon>Hypocreales</taxon>
        <taxon>Stachybotryaceae</taxon>
        <taxon>Stachybotrys</taxon>
    </lineage>
</organism>
<accession>A0A8K0SA72</accession>
<dbReference type="GO" id="GO:0030007">
    <property type="term" value="P:intracellular potassium ion homeostasis"/>
    <property type="evidence" value="ECO:0007669"/>
    <property type="project" value="TreeGrafter"/>
</dbReference>
<dbReference type="PANTHER" id="PTHR31064:SF5">
    <property type="entry name" value="POTASSIUM ION TRANSPORTER (EUROFUNG)"/>
    <property type="match status" value="1"/>
</dbReference>
<dbReference type="Pfam" id="PF02386">
    <property type="entry name" value="TrkH"/>
    <property type="match status" value="1"/>
</dbReference>
<feature type="transmembrane region" description="Helical" evidence="7">
    <location>
        <begin position="366"/>
        <end position="386"/>
    </location>
</feature>
<keyword evidence="5" id="KW-0406">Ion transport</keyword>
<name>A0A8K0SA72_9HYPO</name>
<feature type="transmembrane region" description="Helical" evidence="7">
    <location>
        <begin position="306"/>
        <end position="332"/>
    </location>
</feature>
<evidence type="ECO:0000256" key="4">
    <source>
        <dbReference type="ARBA" id="ARBA00022989"/>
    </source>
</evidence>
<protein>
    <submittedName>
        <fullName evidence="8">Cation transport protein-domain-containing protein</fullName>
    </submittedName>
</protein>
<dbReference type="Proteomes" id="UP000813444">
    <property type="component" value="Unassembled WGS sequence"/>
</dbReference>
<comment type="caution">
    <text evidence="8">The sequence shown here is derived from an EMBL/GenBank/DDBJ whole genome shotgun (WGS) entry which is preliminary data.</text>
</comment>
<reference evidence="8" key="1">
    <citation type="journal article" date="2021" name="Nat. Commun.">
        <title>Genetic determinants of endophytism in the Arabidopsis root mycobiome.</title>
        <authorList>
            <person name="Mesny F."/>
            <person name="Miyauchi S."/>
            <person name="Thiergart T."/>
            <person name="Pickel B."/>
            <person name="Atanasova L."/>
            <person name="Karlsson M."/>
            <person name="Huettel B."/>
            <person name="Barry K.W."/>
            <person name="Haridas S."/>
            <person name="Chen C."/>
            <person name="Bauer D."/>
            <person name="Andreopoulos W."/>
            <person name="Pangilinan J."/>
            <person name="LaButti K."/>
            <person name="Riley R."/>
            <person name="Lipzen A."/>
            <person name="Clum A."/>
            <person name="Drula E."/>
            <person name="Henrissat B."/>
            <person name="Kohler A."/>
            <person name="Grigoriev I.V."/>
            <person name="Martin F.M."/>
            <person name="Hacquard S."/>
        </authorList>
    </citation>
    <scope>NUCLEOTIDE SEQUENCE</scope>
    <source>
        <strain evidence="8">MPI-CAGE-CH-0235</strain>
    </source>
</reference>
<dbReference type="AlphaFoldDB" id="A0A8K0SA72"/>
<dbReference type="GO" id="GO:0140107">
    <property type="term" value="F:high-affinity potassium ion transmembrane transporter activity"/>
    <property type="evidence" value="ECO:0007669"/>
    <property type="project" value="TreeGrafter"/>
</dbReference>
<feature type="transmembrane region" description="Helical" evidence="7">
    <location>
        <begin position="230"/>
        <end position="254"/>
    </location>
</feature>